<sequence length="496" mass="53086">MNSQTLRQEWFFNIRGDLLSGLVVALALIPEAIAFSIIAGVDPRVGLYASFSIAVVIAFTGGRPGMISAATGAMALLMVTLVREHGLEYLLAATLLCGVLQIVAGYLRLGSLMRFVSRSVVTGFVNALAILIFMAQLPELTDVTWHVYAMTAAGLSIIYLFPYIPVVGRTIPSPLVCILALTAVAVYLGLDIRTVGDMGDLPDTLPIFLWPDVPLNLETLLIILPYSAALAVVGLLESMMTATIVDDLTDTPSDKNRECKGQGIANIGAGLLGGMAGCAMIGQSIINIKSGGRSRLSTLAAGVFLLLMVVFLGDYLAMIPMAALVAVMIMVSIGTFSWDSLRNLKKHPLSTNIVMVSTVAVVVATHNLAYGVFVGVLLAAMFFANKIGHFLYIGSEADASGRARTYQVVGQVFFSSSDKFVSSFDFKEALDRVTIDLNRAHFWDITAVAALDKVVIKFRREGTEVEVVGLNEASATIVDRFGVHDKPDGVDKLMGH</sequence>
<evidence type="ECO:0000313" key="7">
    <source>
        <dbReference type="EMBL" id="SDR84723.1"/>
    </source>
</evidence>
<feature type="transmembrane region" description="Helical" evidence="5">
    <location>
        <begin position="264"/>
        <end position="286"/>
    </location>
</feature>
<dbReference type="GO" id="GO:0016020">
    <property type="term" value="C:membrane"/>
    <property type="evidence" value="ECO:0007669"/>
    <property type="project" value="UniProtKB-SubCell"/>
</dbReference>
<proteinExistence type="predicted"/>
<feature type="transmembrane region" description="Helical" evidence="5">
    <location>
        <begin position="220"/>
        <end position="244"/>
    </location>
</feature>
<gene>
    <name evidence="7" type="ORF">SAMN05216421_0438</name>
</gene>
<dbReference type="RefSeq" id="WP_093391608.1">
    <property type="nucleotide sequence ID" value="NZ_LT629736.1"/>
</dbReference>
<feature type="domain" description="STAS" evidence="6">
    <location>
        <begin position="406"/>
        <end position="496"/>
    </location>
</feature>
<dbReference type="InterPro" id="IPR002645">
    <property type="entry name" value="STAS_dom"/>
</dbReference>
<dbReference type="InterPro" id="IPR052706">
    <property type="entry name" value="Membrane-Transporter-like"/>
</dbReference>
<keyword evidence="4 5" id="KW-0472">Membrane</keyword>
<evidence type="ECO:0000256" key="4">
    <source>
        <dbReference type="ARBA" id="ARBA00023136"/>
    </source>
</evidence>
<evidence type="ECO:0000259" key="6">
    <source>
        <dbReference type="PROSITE" id="PS50801"/>
    </source>
</evidence>
<reference evidence="8" key="1">
    <citation type="submission" date="2016-10" db="EMBL/GenBank/DDBJ databases">
        <authorList>
            <person name="Varghese N."/>
            <person name="Submissions S."/>
        </authorList>
    </citation>
    <scope>NUCLEOTIDE SEQUENCE [LARGE SCALE GENOMIC DNA]</scope>
    <source>
        <strain evidence="8">NRRL B-51270</strain>
    </source>
</reference>
<organism evidence="7 8">
    <name type="scientific">Halopseudomonas xinjiangensis</name>
    <dbReference type="NCBI Taxonomy" id="487184"/>
    <lineage>
        <taxon>Bacteria</taxon>
        <taxon>Pseudomonadati</taxon>
        <taxon>Pseudomonadota</taxon>
        <taxon>Gammaproteobacteria</taxon>
        <taxon>Pseudomonadales</taxon>
        <taxon>Pseudomonadaceae</taxon>
        <taxon>Halopseudomonas</taxon>
    </lineage>
</organism>
<feature type="transmembrane region" description="Helical" evidence="5">
    <location>
        <begin position="21"/>
        <end position="41"/>
    </location>
</feature>
<dbReference type="PROSITE" id="PS50801">
    <property type="entry name" value="STAS"/>
    <property type="match status" value="1"/>
</dbReference>
<dbReference type="Gene3D" id="3.30.750.24">
    <property type="entry name" value="STAS domain"/>
    <property type="match status" value="1"/>
</dbReference>
<dbReference type="Pfam" id="PF01740">
    <property type="entry name" value="STAS"/>
    <property type="match status" value="1"/>
</dbReference>
<dbReference type="InterPro" id="IPR011547">
    <property type="entry name" value="SLC26A/SulP_dom"/>
</dbReference>
<feature type="transmembrane region" description="Helical" evidence="5">
    <location>
        <begin position="147"/>
        <end position="165"/>
    </location>
</feature>
<keyword evidence="8" id="KW-1185">Reference proteome</keyword>
<name>A0A1H1MD39_9GAMM</name>
<feature type="transmembrane region" description="Helical" evidence="5">
    <location>
        <begin position="322"/>
        <end position="341"/>
    </location>
</feature>
<accession>A0A1H1MD39</accession>
<dbReference type="SUPFAM" id="SSF52091">
    <property type="entry name" value="SpoIIaa-like"/>
    <property type="match status" value="1"/>
</dbReference>
<keyword evidence="3 5" id="KW-1133">Transmembrane helix</keyword>
<dbReference type="PANTHER" id="PTHR43310">
    <property type="entry name" value="SULFATE TRANSPORTER YBAR-RELATED"/>
    <property type="match status" value="1"/>
</dbReference>
<protein>
    <submittedName>
        <fullName evidence="7">Sulfate permease, SulP family</fullName>
    </submittedName>
</protein>
<feature type="transmembrane region" description="Helical" evidence="5">
    <location>
        <begin position="47"/>
        <end position="77"/>
    </location>
</feature>
<feature type="transmembrane region" description="Helical" evidence="5">
    <location>
        <begin position="353"/>
        <end position="383"/>
    </location>
</feature>
<dbReference type="EMBL" id="LT629736">
    <property type="protein sequence ID" value="SDR84723.1"/>
    <property type="molecule type" value="Genomic_DNA"/>
</dbReference>
<dbReference type="STRING" id="487184.SAMN05216421_0438"/>
<dbReference type="PANTHER" id="PTHR43310:SF1">
    <property type="entry name" value="SULFATE TRANSPORTER YBAR-RELATED"/>
    <property type="match status" value="1"/>
</dbReference>
<dbReference type="Pfam" id="PF00916">
    <property type="entry name" value="Sulfate_transp"/>
    <property type="match status" value="1"/>
</dbReference>
<dbReference type="OrthoDB" id="9771198at2"/>
<dbReference type="InterPro" id="IPR036513">
    <property type="entry name" value="STAS_dom_sf"/>
</dbReference>
<comment type="subcellular location">
    <subcellularLocation>
        <location evidence="1">Membrane</location>
        <topology evidence="1">Multi-pass membrane protein</topology>
    </subcellularLocation>
</comment>
<dbReference type="CDD" id="cd07042">
    <property type="entry name" value="STAS_SulP_like_sulfate_transporter"/>
    <property type="match status" value="1"/>
</dbReference>
<dbReference type="Proteomes" id="UP000243207">
    <property type="component" value="Chromosome I"/>
</dbReference>
<feature type="transmembrane region" description="Helical" evidence="5">
    <location>
        <begin position="89"/>
        <end position="109"/>
    </location>
</feature>
<dbReference type="GO" id="GO:0008271">
    <property type="term" value="F:secondary active sulfate transmembrane transporter activity"/>
    <property type="evidence" value="ECO:0007669"/>
    <property type="project" value="InterPro"/>
</dbReference>
<evidence type="ECO:0000256" key="1">
    <source>
        <dbReference type="ARBA" id="ARBA00004141"/>
    </source>
</evidence>
<dbReference type="InterPro" id="IPR018045">
    <property type="entry name" value="S04_transporter_CS"/>
</dbReference>
<evidence type="ECO:0000256" key="5">
    <source>
        <dbReference type="SAM" id="Phobius"/>
    </source>
</evidence>
<evidence type="ECO:0000313" key="8">
    <source>
        <dbReference type="Proteomes" id="UP000243207"/>
    </source>
</evidence>
<keyword evidence="2 5" id="KW-0812">Transmembrane</keyword>
<evidence type="ECO:0000256" key="3">
    <source>
        <dbReference type="ARBA" id="ARBA00022989"/>
    </source>
</evidence>
<feature type="transmembrane region" description="Helical" evidence="5">
    <location>
        <begin position="171"/>
        <end position="190"/>
    </location>
</feature>
<evidence type="ECO:0000256" key="2">
    <source>
        <dbReference type="ARBA" id="ARBA00022692"/>
    </source>
</evidence>
<dbReference type="PROSITE" id="PS01130">
    <property type="entry name" value="SLC26A"/>
    <property type="match status" value="1"/>
</dbReference>
<feature type="transmembrane region" description="Helical" evidence="5">
    <location>
        <begin position="115"/>
        <end position="135"/>
    </location>
</feature>
<dbReference type="AlphaFoldDB" id="A0A1H1MD39"/>